<evidence type="ECO:0008006" key="3">
    <source>
        <dbReference type="Google" id="ProtNLM"/>
    </source>
</evidence>
<name>A0A388TGR4_9BACT</name>
<dbReference type="SUPFAM" id="SSF63829">
    <property type="entry name" value="Calcium-dependent phosphotriesterase"/>
    <property type="match status" value="1"/>
</dbReference>
<comment type="caution">
    <text evidence="1">The sequence shown here is derived from an EMBL/GenBank/DDBJ whole genome shotgun (WGS) entry which is preliminary data.</text>
</comment>
<accession>A0A388TGR4</accession>
<dbReference type="Proteomes" id="UP000275925">
    <property type="component" value="Unassembled WGS sequence"/>
</dbReference>
<dbReference type="EMBL" id="BGZO01000023">
    <property type="protein sequence ID" value="GBR76304.1"/>
    <property type="molecule type" value="Genomic_DNA"/>
</dbReference>
<organism evidence="1 2">
    <name type="scientific">Candidatus Termititenax persephonae</name>
    <dbReference type="NCBI Taxonomy" id="2218525"/>
    <lineage>
        <taxon>Bacteria</taxon>
        <taxon>Bacillati</taxon>
        <taxon>Candidatus Margulisiibacteriota</taxon>
        <taxon>Candidatus Termititenacia</taxon>
        <taxon>Candidatus Termititenacales</taxon>
        <taxon>Candidatus Termititenacaceae</taxon>
        <taxon>Candidatus Termititenax</taxon>
    </lineage>
</organism>
<protein>
    <recommendedName>
        <fullName evidence="3">SMP-30/Gluconolactonase/LRE-like region domain-containing protein</fullName>
    </recommendedName>
</protein>
<reference evidence="1 2" key="1">
    <citation type="journal article" date="2019" name="ISME J.">
        <title>Genome analyses of uncultured TG2/ZB3 bacteria in 'Margulisbacteria' specifically attached to ectosymbiotic spirochetes of protists in the termite gut.</title>
        <authorList>
            <person name="Utami Y.D."/>
            <person name="Kuwahara H."/>
            <person name="Igai K."/>
            <person name="Murakami T."/>
            <person name="Sugaya K."/>
            <person name="Morikawa T."/>
            <person name="Nagura Y."/>
            <person name="Yuki M."/>
            <person name="Deevong P."/>
            <person name="Inoue T."/>
            <person name="Kihara K."/>
            <person name="Lo N."/>
            <person name="Yamada A."/>
            <person name="Ohkuma M."/>
            <person name="Hongoh Y."/>
        </authorList>
    </citation>
    <scope>NUCLEOTIDE SEQUENCE [LARGE SCALE GENOMIC DNA]</scope>
    <source>
        <strain evidence="1">NkOx7-02</strain>
    </source>
</reference>
<proteinExistence type="predicted"/>
<sequence length="274" mass="30902">MRHLLCWLWLWLCLLAFLPGGADEIPAHGLTLRRTIDLQRTTRQPGALTADRRFIYVTERTGGLNKYDAEGALLTSLPRINGNFFAAADIAQDNEYLYLTDEISKTIIKINKQLDLSSAYHLAVRHTELLSPAGLYLDKNQDIYLTDSSADLVYKINAFGVVEWRKGIFGDAVESLNAPQALTIYRNNLHVLDSGNKAIKTISPEKTTILLTRPDMLSLAAQQDQLFIGTKKGVLNYPRGKLLTADYASDLYVLDNLLYVLDGQRRKILIYEIR</sequence>
<dbReference type="AlphaFoldDB" id="A0A388TGR4"/>
<evidence type="ECO:0000313" key="2">
    <source>
        <dbReference type="Proteomes" id="UP000275925"/>
    </source>
</evidence>
<dbReference type="Gene3D" id="2.120.10.30">
    <property type="entry name" value="TolB, C-terminal domain"/>
    <property type="match status" value="1"/>
</dbReference>
<keyword evidence="2" id="KW-1185">Reference proteome</keyword>
<dbReference type="InterPro" id="IPR011042">
    <property type="entry name" value="6-blade_b-propeller_TolB-like"/>
</dbReference>
<evidence type="ECO:0000313" key="1">
    <source>
        <dbReference type="EMBL" id="GBR76304.1"/>
    </source>
</evidence>
<gene>
    <name evidence="1" type="ORF">NO2_0874</name>
</gene>